<evidence type="ECO:0000256" key="1">
    <source>
        <dbReference type="SAM" id="MobiDB-lite"/>
    </source>
</evidence>
<accession>A0ABR1AW19</accession>
<organism evidence="2 3">
    <name type="scientific">Polyplax serrata</name>
    <name type="common">Common mouse louse</name>
    <dbReference type="NCBI Taxonomy" id="468196"/>
    <lineage>
        <taxon>Eukaryota</taxon>
        <taxon>Metazoa</taxon>
        <taxon>Ecdysozoa</taxon>
        <taxon>Arthropoda</taxon>
        <taxon>Hexapoda</taxon>
        <taxon>Insecta</taxon>
        <taxon>Pterygota</taxon>
        <taxon>Neoptera</taxon>
        <taxon>Paraneoptera</taxon>
        <taxon>Psocodea</taxon>
        <taxon>Troctomorpha</taxon>
        <taxon>Phthiraptera</taxon>
        <taxon>Anoplura</taxon>
        <taxon>Polyplacidae</taxon>
        <taxon>Polyplax</taxon>
    </lineage>
</organism>
<dbReference type="Proteomes" id="UP001359485">
    <property type="component" value="Unassembled WGS sequence"/>
</dbReference>
<comment type="caution">
    <text evidence="2">The sequence shown here is derived from an EMBL/GenBank/DDBJ whole genome shotgun (WGS) entry which is preliminary data.</text>
</comment>
<protein>
    <submittedName>
        <fullName evidence="2">Uncharacterized protein</fullName>
    </submittedName>
</protein>
<feature type="region of interest" description="Disordered" evidence="1">
    <location>
        <begin position="1"/>
        <end position="23"/>
    </location>
</feature>
<keyword evidence="3" id="KW-1185">Reference proteome</keyword>
<evidence type="ECO:0000313" key="2">
    <source>
        <dbReference type="EMBL" id="KAK6630009.1"/>
    </source>
</evidence>
<sequence>MSGWSQNINKLEPKKNQIGKTRQGDTFEGIQMWSEAPGGDYFRTSFVPTPVYPSLRCLYSPRECPCCDGKRGAADDQFVKNSDKLPKLKRREINFSFKYYAK</sequence>
<name>A0ABR1AW19_POLSC</name>
<evidence type="ECO:0000313" key="3">
    <source>
        <dbReference type="Proteomes" id="UP001359485"/>
    </source>
</evidence>
<gene>
    <name evidence="2" type="ORF">RUM44_005424</name>
</gene>
<proteinExistence type="predicted"/>
<reference evidence="2 3" key="1">
    <citation type="submission" date="2023-09" db="EMBL/GenBank/DDBJ databases">
        <title>Genomes of two closely related lineages of the louse Polyplax serrata with different host specificities.</title>
        <authorList>
            <person name="Martinu J."/>
            <person name="Tarabai H."/>
            <person name="Stefka J."/>
            <person name="Hypsa V."/>
        </authorList>
    </citation>
    <scope>NUCLEOTIDE SEQUENCE [LARGE SCALE GENOMIC DNA]</scope>
    <source>
        <strain evidence="2">98ZLc_SE</strain>
    </source>
</reference>
<dbReference type="EMBL" id="JAWJWF010000013">
    <property type="protein sequence ID" value="KAK6630009.1"/>
    <property type="molecule type" value="Genomic_DNA"/>
</dbReference>